<dbReference type="EC" id="5.4.2.8" evidence="12"/>
<evidence type="ECO:0000313" key="13">
    <source>
        <dbReference type="Proteomes" id="UP001549145"/>
    </source>
</evidence>
<evidence type="ECO:0000256" key="2">
    <source>
        <dbReference type="ARBA" id="ARBA00010231"/>
    </source>
</evidence>
<dbReference type="Proteomes" id="UP001549145">
    <property type="component" value="Unassembled WGS sequence"/>
</dbReference>
<reference evidence="12 13" key="1">
    <citation type="submission" date="2024-06" db="EMBL/GenBank/DDBJ databases">
        <title>Genomic Encyclopedia of Type Strains, Phase IV (KMG-IV): sequencing the most valuable type-strain genomes for metagenomic binning, comparative biology and taxonomic classification.</title>
        <authorList>
            <person name="Goeker M."/>
        </authorList>
    </citation>
    <scope>NUCLEOTIDE SEQUENCE [LARGE SCALE GENOMIC DNA]</scope>
    <source>
        <strain evidence="12 13">DSM 21331</strain>
    </source>
</reference>
<dbReference type="InterPro" id="IPR050060">
    <property type="entry name" value="Phosphoglucosamine_mutase"/>
</dbReference>
<dbReference type="PANTHER" id="PTHR42946">
    <property type="entry name" value="PHOSPHOHEXOSE MUTASE"/>
    <property type="match status" value="1"/>
</dbReference>
<sequence>MSSLKFGTSGLRGLVTDLVGWPSYAYASAFFRSIAATTGTGRTVVIGRDLRDSSPGIAATVAAAAAGAGFTAVDCGALPTPALALEALRRGACAVMVTGSHIPEDRNGLKFYRPDGEITKTDETAILAALGDVATPGAMAAADPATPETGATDRYRQRYREAFGADMLAGLKIAVYQQSSVARDLLVELLTALGAAVTAIGRADHFVPIDTEAHRPEDIAFIRQAMASGDFDALVTTDGDADRPLVADAAGRILRGDVLGLITARYLDVDTVVVPVTAGSAIEQAGGFRQVLRTRVGSPYVIAGMARAEQEGARAVVGFEANGGFLLGSDVAIDGRTLPALPTRDAMLPILATLAAARRAGLSLADLVTSLSVGETASDRLPETPAERSGPFLRQLGQEAFRQDFVRPIGAVRAVDEQDGVRMELDGGRTIHFRASGNAPELRCYAEAGTADQAEDLVRWGLSAAAAAMRKDAARTGADPH</sequence>
<dbReference type="SUPFAM" id="SSF55957">
    <property type="entry name" value="Phosphoglucomutase, C-terminal domain"/>
    <property type="match status" value="1"/>
</dbReference>
<dbReference type="Pfam" id="PF02880">
    <property type="entry name" value="PGM_PMM_III"/>
    <property type="match status" value="1"/>
</dbReference>
<dbReference type="PROSITE" id="PS00710">
    <property type="entry name" value="PGM_PMM"/>
    <property type="match status" value="1"/>
</dbReference>
<dbReference type="InterPro" id="IPR005846">
    <property type="entry name" value="A-D-PHexomutase_a/b/a-III"/>
</dbReference>
<comment type="caution">
    <text evidence="12">The sequence shown here is derived from an EMBL/GenBank/DDBJ whole genome shotgun (WGS) entry which is preliminary data.</text>
</comment>
<dbReference type="Gene3D" id="3.30.310.50">
    <property type="entry name" value="Alpha-D-phosphohexomutase, C-terminal domain"/>
    <property type="match status" value="1"/>
</dbReference>
<dbReference type="GO" id="GO:0004615">
    <property type="term" value="F:phosphomannomutase activity"/>
    <property type="evidence" value="ECO:0007669"/>
    <property type="project" value="UniProtKB-EC"/>
</dbReference>
<evidence type="ECO:0000256" key="1">
    <source>
        <dbReference type="ARBA" id="ARBA00001946"/>
    </source>
</evidence>
<dbReference type="RefSeq" id="WP_238276133.1">
    <property type="nucleotide sequence ID" value="NZ_BPQL01000014.1"/>
</dbReference>
<gene>
    <name evidence="12" type="ORF">ABID43_000811</name>
</gene>
<evidence type="ECO:0000259" key="9">
    <source>
        <dbReference type="Pfam" id="PF02878"/>
    </source>
</evidence>
<protein>
    <submittedName>
        <fullName evidence="12">Phosphomannomutase</fullName>
        <ecNumber evidence="12">5.4.2.8</ecNumber>
    </submittedName>
</protein>
<evidence type="ECO:0000259" key="10">
    <source>
        <dbReference type="Pfam" id="PF02879"/>
    </source>
</evidence>
<keyword evidence="5 7" id="KW-0460">Magnesium</keyword>
<keyword evidence="6 12" id="KW-0413">Isomerase</keyword>
<dbReference type="EMBL" id="JBEPMM010000001">
    <property type="protein sequence ID" value="MET3691292.1"/>
    <property type="molecule type" value="Genomic_DNA"/>
</dbReference>
<evidence type="ECO:0000313" key="12">
    <source>
        <dbReference type="EMBL" id="MET3691292.1"/>
    </source>
</evidence>
<dbReference type="SUPFAM" id="SSF53738">
    <property type="entry name" value="Phosphoglucomutase, first 3 domains"/>
    <property type="match status" value="3"/>
</dbReference>
<proteinExistence type="inferred from homology"/>
<keyword evidence="13" id="KW-1185">Reference proteome</keyword>
<accession>A0ABV2L0E0</accession>
<dbReference type="InterPro" id="IPR036900">
    <property type="entry name" value="A-D-PHexomutase_C_sf"/>
</dbReference>
<evidence type="ECO:0000256" key="5">
    <source>
        <dbReference type="ARBA" id="ARBA00022842"/>
    </source>
</evidence>
<name>A0ABV2L0E0_9HYPH</name>
<dbReference type="InterPro" id="IPR005844">
    <property type="entry name" value="A-D-PHexomutase_a/b/a-I"/>
</dbReference>
<dbReference type="InterPro" id="IPR016055">
    <property type="entry name" value="A-D-PHexomutase_a/b/a-I/II/III"/>
</dbReference>
<evidence type="ECO:0000256" key="4">
    <source>
        <dbReference type="ARBA" id="ARBA00022723"/>
    </source>
</evidence>
<evidence type="ECO:0000256" key="6">
    <source>
        <dbReference type="ARBA" id="ARBA00023235"/>
    </source>
</evidence>
<comment type="similarity">
    <text evidence="2 7">Belongs to the phosphohexose mutase family.</text>
</comment>
<feature type="domain" description="Alpha-D-phosphohexomutase alpha/beta/alpha" evidence="10">
    <location>
        <begin position="154"/>
        <end position="251"/>
    </location>
</feature>
<dbReference type="PANTHER" id="PTHR42946:SF1">
    <property type="entry name" value="PHOSPHOGLUCOMUTASE (ALPHA-D-GLUCOSE-1,6-BISPHOSPHATE-DEPENDENT)"/>
    <property type="match status" value="1"/>
</dbReference>
<keyword evidence="4 7" id="KW-0479">Metal-binding</keyword>
<dbReference type="InterPro" id="IPR005843">
    <property type="entry name" value="A-D-PHexomutase_C"/>
</dbReference>
<evidence type="ECO:0000259" key="8">
    <source>
        <dbReference type="Pfam" id="PF00408"/>
    </source>
</evidence>
<dbReference type="Pfam" id="PF02879">
    <property type="entry name" value="PGM_PMM_II"/>
    <property type="match status" value="1"/>
</dbReference>
<dbReference type="Pfam" id="PF00408">
    <property type="entry name" value="PGM_PMM_IV"/>
    <property type="match status" value="1"/>
</dbReference>
<feature type="domain" description="Alpha-D-phosphohexomutase alpha/beta/alpha" evidence="9">
    <location>
        <begin position="4"/>
        <end position="129"/>
    </location>
</feature>
<dbReference type="Pfam" id="PF02878">
    <property type="entry name" value="PGM_PMM_I"/>
    <property type="match status" value="1"/>
</dbReference>
<evidence type="ECO:0000256" key="7">
    <source>
        <dbReference type="RuleBase" id="RU004326"/>
    </source>
</evidence>
<evidence type="ECO:0000256" key="3">
    <source>
        <dbReference type="ARBA" id="ARBA00022553"/>
    </source>
</evidence>
<dbReference type="Gene3D" id="3.40.120.10">
    <property type="entry name" value="Alpha-D-Glucose-1,6-Bisphosphate, subunit A, domain 3"/>
    <property type="match status" value="3"/>
</dbReference>
<organism evidence="12 13">
    <name type="scientific">Methylobacterium goesingense</name>
    <dbReference type="NCBI Taxonomy" id="243690"/>
    <lineage>
        <taxon>Bacteria</taxon>
        <taxon>Pseudomonadati</taxon>
        <taxon>Pseudomonadota</taxon>
        <taxon>Alphaproteobacteria</taxon>
        <taxon>Hyphomicrobiales</taxon>
        <taxon>Methylobacteriaceae</taxon>
        <taxon>Methylobacterium</taxon>
    </lineage>
</organism>
<dbReference type="InterPro" id="IPR005845">
    <property type="entry name" value="A-D-PHexomutase_a/b/a-II"/>
</dbReference>
<feature type="domain" description="Alpha-D-phosphohexomutase C-terminal" evidence="8">
    <location>
        <begin position="411"/>
        <end position="457"/>
    </location>
</feature>
<feature type="domain" description="Alpha-D-phosphohexomutase alpha/beta/alpha" evidence="11">
    <location>
        <begin position="256"/>
        <end position="370"/>
    </location>
</feature>
<keyword evidence="3" id="KW-0597">Phosphoprotein</keyword>
<comment type="cofactor">
    <cofactor evidence="1">
        <name>Mg(2+)</name>
        <dbReference type="ChEBI" id="CHEBI:18420"/>
    </cofactor>
</comment>
<evidence type="ECO:0000259" key="11">
    <source>
        <dbReference type="Pfam" id="PF02880"/>
    </source>
</evidence>
<dbReference type="InterPro" id="IPR016066">
    <property type="entry name" value="A-D-PHexomutase_CS"/>
</dbReference>